<evidence type="ECO:0000313" key="3">
    <source>
        <dbReference type="Proteomes" id="UP001595847"/>
    </source>
</evidence>
<dbReference type="EMBL" id="JBHSBH010000010">
    <property type="protein sequence ID" value="MFC3997367.1"/>
    <property type="molecule type" value="Genomic_DNA"/>
</dbReference>
<dbReference type="RefSeq" id="WP_378534279.1">
    <property type="nucleotide sequence ID" value="NZ_JBHSBH010000010.1"/>
</dbReference>
<protein>
    <submittedName>
        <fullName evidence="2">Uncharacterized protein</fullName>
    </submittedName>
</protein>
<keyword evidence="3" id="KW-1185">Reference proteome</keyword>
<keyword evidence="1" id="KW-0472">Membrane</keyword>
<dbReference type="Proteomes" id="UP001595847">
    <property type="component" value="Unassembled WGS sequence"/>
</dbReference>
<gene>
    <name evidence="2" type="ORF">ACFOVU_15660</name>
</gene>
<organism evidence="2 3">
    <name type="scientific">Nocardiopsis sediminis</name>
    <dbReference type="NCBI Taxonomy" id="1778267"/>
    <lineage>
        <taxon>Bacteria</taxon>
        <taxon>Bacillati</taxon>
        <taxon>Actinomycetota</taxon>
        <taxon>Actinomycetes</taxon>
        <taxon>Streptosporangiales</taxon>
        <taxon>Nocardiopsidaceae</taxon>
        <taxon>Nocardiopsis</taxon>
    </lineage>
</organism>
<name>A0ABV8FNE6_9ACTN</name>
<accession>A0ABV8FNE6</accession>
<comment type="caution">
    <text evidence="2">The sequence shown here is derived from an EMBL/GenBank/DDBJ whole genome shotgun (WGS) entry which is preliminary data.</text>
</comment>
<keyword evidence="1" id="KW-0812">Transmembrane</keyword>
<evidence type="ECO:0000313" key="2">
    <source>
        <dbReference type="EMBL" id="MFC3997367.1"/>
    </source>
</evidence>
<evidence type="ECO:0000256" key="1">
    <source>
        <dbReference type="SAM" id="Phobius"/>
    </source>
</evidence>
<keyword evidence="1" id="KW-1133">Transmembrane helix</keyword>
<proteinExistence type="predicted"/>
<sequence>MDDPDPIRRGAPEAGRHRLIPFSEEIARELGPGDDDRDAQRAAARTSVARRRTRIAVVVLVAAAVAAGAALAWGPAADRFGLPTGTPPGIPAALLAGSLLTAGLLGLRARRLGKVVEHADATIGVPMPSAHIDASMEGIIALRVAIDQIPDLPEPLQSRLHAEIGGATTYRYFVKLIAAARRVREAWASGDERRWSSQSARFVDLCEEIEAFCDRVQALLRDLSGEGPTRR</sequence>
<feature type="transmembrane region" description="Helical" evidence="1">
    <location>
        <begin position="55"/>
        <end position="76"/>
    </location>
</feature>
<feature type="transmembrane region" description="Helical" evidence="1">
    <location>
        <begin position="88"/>
        <end position="107"/>
    </location>
</feature>
<reference evidence="3" key="1">
    <citation type="journal article" date="2019" name="Int. J. Syst. Evol. Microbiol.">
        <title>The Global Catalogue of Microorganisms (GCM) 10K type strain sequencing project: providing services to taxonomists for standard genome sequencing and annotation.</title>
        <authorList>
            <consortium name="The Broad Institute Genomics Platform"/>
            <consortium name="The Broad Institute Genome Sequencing Center for Infectious Disease"/>
            <person name="Wu L."/>
            <person name="Ma J."/>
        </authorList>
    </citation>
    <scope>NUCLEOTIDE SEQUENCE [LARGE SCALE GENOMIC DNA]</scope>
    <source>
        <strain evidence="3">TBRC 1826</strain>
    </source>
</reference>